<accession>A0ABT6CKN4</accession>
<evidence type="ECO:0000313" key="1">
    <source>
        <dbReference type="EMBL" id="MDF8334475.1"/>
    </source>
</evidence>
<organism evidence="1 2">
    <name type="scientific">Novosphingobium cyanobacteriorum</name>
    <dbReference type="NCBI Taxonomy" id="3024215"/>
    <lineage>
        <taxon>Bacteria</taxon>
        <taxon>Pseudomonadati</taxon>
        <taxon>Pseudomonadota</taxon>
        <taxon>Alphaproteobacteria</taxon>
        <taxon>Sphingomonadales</taxon>
        <taxon>Sphingomonadaceae</taxon>
        <taxon>Novosphingobium</taxon>
    </lineage>
</organism>
<evidence type="ECO:0000313" key="2">
    <source>
        <dbReference type="Proteomes" id="UP001222770"/>
    </source>
</evidence>
<dbReference type="RefSeq" id="WP_277279178.1">
    <property type="nucleotide sequence ID" value="NZ_JAROCY010000014.1"/>
</dbReference>
<dbReference type="Proteomes" id="UP001222770">
    <property type="component" value="Unassembled WGS sequence"/>
</dbReference>
<comment type="caution">
    <text evidence="1">The sequence shown here is derived from an EMBL/GenBank/DDBJ whole genome shotgun (WGS) entry which is preliminary data.</text>
</comment>
<proteinExistence type="predicted"/>
<sequence length="97" mass="10178">MSTDKVEYCVALVDGALSRAPAIETVHGLYGISRKLGGGQRDCDARPPVCNAGRDATDTLHVGVGGRQLWPIEIAQAAPMGKHDLQMHNAVIGGRAS</sequence>
<protein>
    <submittedName>
        <fullName evidence="1">Uncharacterized protein</fullName>
    </submittedName>
</protein>
<keyword evidence="2" id="KW-1185">Reference proteome</keyword>
<reference evidence="1 2" key="1">
    <citation type="submission" date="2023-03" db="EMBL/GenBank/DDBJ databases">
        <title>Novosphingobium cyanobacteriorum sp. nov., isolated from a eutrophic reservoir during the Microcystis bloom period.</title>
        <authorList>
            <person name="Kang M."/>
            <person name="Le V."/>
            <person name="Ko S.-R."/>
            <person name="Lee S.-A."/>
            <person name="Ahn C.-Y."/>
        </authorList>
    </citation>
    <scope>NUCLEOTIDE SEQUENCE [LARGE SCALE GENOMIC DNA]</scope>
    <source>
        <strain evidence="1 2">HBC54</strain>
    </source>
</reference>
<name>A0ABT6CKN4_9SPHN</name>
<dbReference type="EMBL" id="JAROCY010000014">
    <property type="protein sequence ID" value="MDF8334475.1"/>
    <property type="molecule type" value="Genomic_DNA"/>
</dbReference>
<gene>
    <name evidence="1" type="ORF">POM99_14805</name>
</gene>